<gene>
    <name evidence="1" type="ORF">DPEC_G00356720</name>
</gene>
<comment type="caution">
    <text evidence="1">The sequence shown here is derived from an EMBL/GenBank/DDBJ whole genome shotgun (WGS) entry which is preliminary data.</text>
</comment>
<evidence type="ECO:0000313" key="2">
    <source>
        <dbReference type="Proteomes" id="UP001157502"/>
    </source>
</evidence>
<keyword evidence="2" id="KW-1185">Reference proteome</keyword>
<protein>
    <submittedName>
        <fullName evidence="1">Uncharacterized protein</fullName>
    </submittedName>
</protein>
<organism evidence="1 2">
    <name type="scientific">Dallia pectoralis</name>
    <name type="common">Alaska blackfish</name>
    <dbReference type="NCBI Taxonomy" id="75939"/>
    <lineage>
        <taxon>Eukaryota</taxon>
        <taxon>Metazoa</taxon>
        <taxon>Chordata</taxon>
        <taxon>Craniata</taxon>
        <taxon>Vertebrata</taxon>
        <taxon>Euteleostomi</taxon>
        <taxon>Actinopterygii</taxon>
        <taxon>Neopterygii</taxon>
        <taxon>Teleostei</taxon>
        <taxon>Protacanthopterygii</taxon>
        <taxon>Esociformes</taxon>
        <taxon>Umbridae</taxon>
        <taxon>Dallia</taxon>
    </lineage>
</organism>
<dbReference type="EMBL" id="CM055764">
    <property type="protein sequence ID" value="KAJ7984626.1"/>
    <property type="molecule type" value="Genomic_DNA"/>
</dbReference>
<name>A0ACC2EZW2_DALPE</name>
<evidence type="ECO:0000313" key="1">
    <source>
        <dbReference type="EMBL" id="KAJ7984626.1"/>
    </source>
</evidence>
<accession>A0ACC2EZW2</accession>
<sequence>MSSSNGSCNNPFFTFIFYLHHLLQLMCNFFISNVIVYFNSSYHTHPIANSRCHIYFIMTHLFHNANFFLFQLT</sequence>
<reference evidence="1" key="1">
    <citation type="submission" date="2021-05" db="EMBL/GenBank/DDBJ databases">
        <authorList>
            <person name="Pan Q."/>
            <person name="Jouanno E."/>
            <person name="Zahm M."/>
            <person name="Klopp C."/>
            <person name="Cabau C."/>
            <person name="Louis A."/>
            <person name="Berthelot C."/>
            <person name="Parey E."/>
            <person name="Roest Crollius H."/>
            <person name="Montfort J."/>
            <person name="Robinson-Rechavi M."/>
            <person name="Bouchez O."/>
            <person name="Lampietro C."/>
            <person name="Lopez Roques C."/>
            <person name="Donnadieu C."/>
            <person name="Postlethwait J."/>
            <person name="Bobe J."/>
            <person name="Dillon D."/>
            <person name="Chandos A."/>
            <person name="von Hippel F."/>
            <person name="Guiguen Y."/>
        </authorList>
    </citation>
    <scope>NUCLEOTIDE SEQUENCE</scope>
    <source>
        <strain evidence="1">YG-Jan2019</strain>
    </source>
</reference>
<proteinExistence type="predicted"/>
<dbReference type="Proteomes" id="UP001157502">
    <property type="component" value="Chromosome 37"/>
</dbReference>